<dbReference type="EMBL" id="CAKLPX010000001">
    <property type="protein sequence ID" value="CAH0990218.1"/>
    <property type="molecule type" value="Genomic_DNA"/>
</dbReference>
<evidence type="ECO:0000256" key="1">
    <source>
        <dbReference type="SAM" id="SignalP"/>
    </source>
</evidence>
<protein>
    <recommendedName>
        <fullName evidence="4">Lipid A deacylase LpxR family protein</fullName>
    </recommendedName>
</protein>
<keyword evidence="3" id="KW-1185">Reference proteome</keyword>
<evidence type="ECO:0000313" key="2">
    <source>
        <dbReference type="EMBL" id="CAH0990218.1"/>
    </source>
</evidence>
<evidence type="ECO:0000313" key="3">
    <source>
        <dbReference type="Proteomes" id="UP000838100"/>
    </source>
</evidence>
<gene>
    <name evidence="2" type="ORF">SIN8267_00310</name>
</gene>
<dbReference type="Proteomes" id="UP000838100">
    <property type="component" value="Unassembled WGS sequence"/>
</dbReference>
<dbReference type="InterPro" id="IPR037107">
    <property type="entry name" value="Put_OMP_sf"/>
</dbReference>
<proteinExistence type="predicted"/>
<organism evidence="2 3">
    <name type="scientific">Sinobacterium norvegicum</name>
    <dbReference type="NCBI Taxonomy" id="1641715"/>
    <lineage>
        <taxon>Bacteria</taxon>
        <taxon>Pseudomonadati</taxon>
        <taxon>Pseudomonadota</taxon>
        <taxon>Gammaproteobacteria</taxon>
        <taxon>Cellvibrionales</taxon>
        <taxon>Spongiibacteraceae</taxon>
        <taxon>Sinobacterium</taxon>
    </lineage>
</organism>
<name>A0ABN8EF10_9GAMM</name>
<keyword evidence="1" id="KW-0732">Signal</keyword>
<dbReference type="RefSeq" id="WP_237442904.1">
    <property type="nucleotide sequence ID" value="NZ_CAKLPX010000001.1"/>
</dbReference>
<accession>A0ABN8EF10</accession>
<sequence>MLTARCLPAFCVSSFTAFAIPAGAHASMATYAFTFENDTMVHTDQNYTNGLFLDYNSAAKQHTDDLPWFSLSKLPWLSDRQEMLNKVGYRFGHQLWTPEDIALTEPEPDQRPYAALMFVETSVKQFSASRVDNYRLMIGAVGEQAQGDHFQKYIHRSIDVNEPMGWAYQIDDQWVLNAGFETDRLIHRDSFFSRWQYDISAKGRASLGNYQTEMATGLITRFGKNLDQSFGGIGFTPGKFNETPQYAADGSTGYFAYAGAEGRYRPYDITVDGDRPGEVSTNAEVLQATAVAGLVYYRQRWGTNISLSITSKEFEQSSHTYTATGAWGIFWKM</sequence>
<feature type="chain" id="PRO_5047199992" description="Lipid A deacylase LpxR family protein" evidence="1">
    <location>
        <begin position="20"/>
        <end position="333"/>
    </location>
</feature>
<dbReference type="InterPro" id="IPR018707">
    <property type="entry name" value="LpxR"/>
</dbReference>
<dbReference type="Gene3D" id="2.40.128.140">
    <property type="entry name" value="Outer membrane protein"/>
    <property type="match status" value="1"/>
</dbReference>
<reference evidence="2" key="1">
    <citation type="submission" date="2021-12" db="EMBL/GenBank/DDBJ databases">
        <authorList>
            <person name="Rodrigo-Torres L."/>
            <person name="Arahal R. D."/>
            <person name="Lucena T."/>
        </authorList>
    </citation>
    <scope>NUCLEOTIDE SEQUENCE</scope>
    <source>
        <strain evidence="2">CECT 8267</strain>
    </source>
</reference>
<comment type="caution">
    <text evidence="2">The sequence shown here is derived from an EMBL/GenBank/DDBJ whole genome shotgun (WGS) entry which is preliminary data.</text>
</comment>
<feature type="signal peptide" evidence="1">
    <location>
        <begin position="1"/>
        <end position="19"/>
    </location>
</feature>
<evidence type="ECO:0008006" key="4">
    <source>
        <dbReference type="Google" id="ProtNLM"/>
    </source>
</evidence>
<dbReference type="Pfam" id="PF09982">
    <property type="entry name" value="LpxR"/>
    <property type="match status" value="1"/>
</dbReference>